<organism evidence="1 2">
    <name type="scientific">Amanita muscaria (strain Koide BX008)</name>
    <dbReference type="NCBI Taxonomy" id="946122"/>
    <lineage>
        <taxon>Eukaryota</taxon>
        <taxon>Fungi</taxon>
        <taxon>Dikarya</taxon>
        <taxon>Basidiomycota</taxon>
        <taxon>Agaricomycotina</taxon>
        <taxon>Agaricomycetes</taxon>
        <taxon>Agaricomycetidae</taxon>
        <taxon>Agaricales</taxon>
        <taxon>Pluteineae</taxon>
        <taxon>Amanitaceae</taxon>
        <taxon>Amanita</taxon>
    </lineage>
</organism>
<evidence type="ECO:0000313" key="2">
    <source>
        <dbReference type="Proteomes" id="UP000054549"/>
    </source>
</evidence>
<dbReference type="HOGENOM" id="CLU_2637585_0_0_1"/>
<sequence length="77" mass="9022">MRVSCPLIETIFTGRRWWRLPTLLIVPKPHMHTVQSLIHLYPWRYAKILPSEQVSTESASKRSKAFVIFPAQGYIQN</sequence>
<evidence type="ECO:0000313" key="1">
    <source>
        <dbReference type="EMBL" id="KIL61447.1"/>
    </source>
</evidence>
<keyword evidence="2" id="KW-1185">Reference proteome</keyword>
<reference evidence="1 2" key="1">
    <citation type="submission" date="2014-04" db="EMBL/GenBank/DDBJ databases">
        <title>Evolutionary Origins and Diversification of the Mycorrhizal Mutualists.</title>
        <authorList>
            <consortium name="DOE Joint Genome Institute"/>
            <consortium name="Mycorrhizal Genomics Consortium"/>
            <person name="Kohler A."/>
            <person name="Kuo A."/>
            <person name="Nagy L.G."/>
            <person name="Floudas D."/>
            <person name="Copeland A."/>
            <person name="Barry K.W."/>
            <person name="Cichocki N."/>
            <person name="Veneault-Fourrey C."/>
            <person name="LaButti K."/>
            <person name="Lindquist E.A."/>
            <person name="Lipzen A."/>
            <person name="Lundell T."/>
            <person name="Morin E."/>
            <person name="Murat C."/>
            <person name="Riley R."/>
            <person name="Ohm R."/>
            <person name="Sun H."/>
            <person name="Tunlid A."/>
            <person name="Henrissat B."/>
            <person name="Grigoriev I.V."/>
            <person name="Hibbett D.S."/>
            <person name="Martin F."/>
        </authorList>
    </citation>
    <scope>NUCLEOTIDE SEQUENCE [LARGE SCALE GENOMIC DNA]</scope>
    <source>
        <strain evidence="1 2">Koide BX008</strain>
    </source>
</reference>
<dbReference type="AlphaFoldDB" id="A0A0C2WIT7"/>
<dbReference type="Proteomes" id="UP000054549">
    <property type="component" value="Unassembled WGS sequence"/>
</dbReference>
<dbReference type="InParanoid" id="A0A0C2WIT7"/>
<accession>A0A0C2WIT7</accession>
<gene>
    <name evidence="1" type="ORF">M378DRAFT_855693</name>
</gene>
<proteinExistence type="predicted"/>
<name>A0A0C2WIT7_AMAMK</name>
<protein>
    <submittedName>
        <fullName evidence="1">Uncharacterized protein</fullName>
    </submittedName>
</protein>
<dbReference type="EMBL" id="KN818284">
    <property type="protein sequence ID" value="KIL61447.1"/>
    <property type="molecule type" value="Genomic_DNA"/>
</dbReference>